<dbReference type="AlphaFoldDB" id="A0A1U7JM24"/>
<proteinExistence type="predicted"/>
<reference evidence="1 2" key="1">
    <citation type="submission" date="2016-03" db="EMBL/GenBank/DDBJ databases">
        <title>Genome sequence of Nesiotobacter sp. nov., a moderately halophilic alphaproteobacterium isolated from the Yellow Sea, China.</title>
        <authorList>
            <person name="Zhang G."/>
            <person name="Zhang R."/>
        </authorList>
    </citation>
    <scope>NUCLEOTIDE SEQUENCE [LARGE SCALE GENOMIC DNA]</scope>
    <source>
        <strain evidence="1 2">WB1-6</strain>
    </source>
</reference>
<organism evidence="1 2">
    <name type="scientific">Pseudovibrio exalbescens</name>
    <dbReference type="NCBI Taxonomy" id="197461"/>
    <lineage>
        <taxon>Bacteria</taxon>
        <taxon>Pseudomonadati</taxon>
        <taxon>Pseudomonadota</taxon>
        <taxon>Alphaproteobacteria</taxon>
        <taxon>Hyphomicrobiales</taxon>
        <taxon>Stappiaceae</taxon>
        <taxon>Pseudovibrio</taxon>
    </lineage>
</organism>
<protein>
    <submittedName>
        <fullName evidence="1">Uncharacterized protein</fullName>
    </submittedName>
</protein>
<evidence type="ECO:0000313" key="1">
    <source>
        <dbReference type="EMBL" id="OKL45754.1"/>
    </source>
</evidence>
<dbReference type="EMBL" id="LVVZ01000004">
    <property type="protein sequence ID" value="OKL45754.1"/>
    <property type="molecule type" value="Genomic_DNA"/>
</dbReference>
<keyword evidence="2" id="KW-1185">Reference proteome</keyword>
<sequence>MACGAIDQLQVPSHEVEVSIAFLGCLEARYTGDEPAWVGEAARDKRLIHILWSIFIDTYSAIVLRTVNAWARLHVVGKKEVERVFGWFEVIGCMWTCRVVGQVGGGGCGGKAKCQNGGK</sequence>
<dbReference type="Proteomes" id="UP000185783">
    <property type="component" value="Unassembled WGS sequence"/>
</dbReference>
<evidence type="ECO:0000313" key="2">
    <source>
        <dbReference type="Proteomes" id="UP000185783"/>
    </source>
</evidence>
<name>A0A1U7JM24_9HYPH</name>
<comment type="caution">
    <text evidence="1">The sequence shown here is derived from an EMBL/GenBank/DDBJ whole genome shotgun (WGS) entry which is preliminary data.</text>
</comment>
<gene>
    <name evidence="1" type="ORF">A3843_02145</name>
</gene>
<accession>A0A1U7JM24</accession>